<sequence length="87" mass="9770">MTKGIGSPSAQLDAGNYQQINDFITEVANAANRIHDINNQSATDREALNLGDMIRSTANRLNPRELALFRSRLFEIFDNAIPHNERD</sequence>
<dbReference type="AlphaFoldDB" id="A0AA39LKS9"/>
<accession>A0AA39LKS9</accession>
<organism evidence="1 2">
    <name type="scientific">Steinernema hermaphroditum</name>
    <dbReference type="NCBI Taxonomy" id="289476"/>
    <lineage>
        <taxon>Eukaryota</taxon>
        <taxon>Metazoa</taxon>
        <taxon>Ecdysozoa</taxon>
        <taxon>Nematoda</taxon>
        <taxon>Chromadorea</taxon>
        <taxon>Rhabditida</taxon>
        <taxon>Tylenchina</taxon>
        <taxon>Panagrolaimomorpha</taxon>
        <taxon>Strongyloidoidea</taxon>
        <taxon>Steinernematidae</taxon>
        <taxon>Steinernema</taxon>
    </lineage>
</organism>
<evidence type="ECO:0000313" key="1">
    <source>
        <dbReference type="EMBL" id="KAK0400730.1"/>
    </source>
</evidence>
<reference evidence="1" key="1">
    <citation type="submission" date="2023-06" db="EMBL/GenBank/DDBJ databases">
        <title>Genomic analysis of the entomopathogenic nematode Steinernema hermaphroditum.</title>
        <authorList>
            <person name="Schwarz E.M."/>
            <person name="Heppert J.K."/>
            <person name="Baniya A."/>
            <person name="Schwartz H.T."/>
            <person name="Tan C.-H."/>
            <person name="Antoshechkin I."/>
            <person name="Sternberg P.W."/>
            <person name="Goodrich-Blair H."/>
            <person name="Dillman A.R."/>
        </authorList>
    </citation>
    <scope>NUCLEOTIDE SEQUENCE</scope>
    <source>
        <strain evidence="1">PS9179</strain>
        <tissue evidence="1">Whole animal</tissue>
    </source>
</reference>
<comment type="caution">
    <text evidence="1">The sequence shown here is derived from an EMBL/GenBank/DDBJ whole genome shotgun (WGS) entry which is preliminary data.</text>
</comment>
<protein>
    <submittedName>
        <fullName evidence="1">Uncharacterized protein</fullName>
    </submittedName>
</protein>
<proteinExistence type="predicted"/>
<gene>
    <name evidence="1" type="ORF">QR680_015423</name>
</gene>
<dbReference type="Proteomes" id="UP001175271">
    <property type="component" value="Unassembled WGS sequence"/>
</dbReference>
<dbReference type="EMBL" id="JAUCMV010000004">
    <property type="protein sequence ID" value="KAK0400730.1"/>
    <property type="molecule type" value="Genomic_DNA"/>
</dbReference>
<evidence type="ECO:0000313" key="2">
    <source>
        <dbReference type="Proteomes" id="UP001175271"/>
    </source>
</evidence>
<keyword evidence="2" id="KW-1185">Reference proteome</keyword>
<name>A0AA39LKS9_9BILA</name>